<keyword evidence="10" id="KW-0067">ATP-binding</keyword>
<dbReference type="EMBL" id="CAMXCT020006224">
    <property type="protein sequence ID" value="CAL1167587.1"/>
    <property type="molecule type" value="Genomic_DNA"/>
</dbReference>
<dbReference type="InterPro" id="IPR035892">
    <property type="entry name" value="C2_domain_sf"/>
</dbReference>
<reference evidence="9" key="1">
    <citation type="submission" date="2022-10" db="EMBL/GenBank/DDBJ databases">
        <authorList>
            <person name="Chen Y."/>
            <person name="Dougan E. K."/>
            <person name="Chan C."/>
            <person name="Rhodes N."/>
            <person name="Thang M."/>
        </authorList>
    </citation>
    <scope>NUCLEOTIDE SEQUENCE</scope>
</reference>
<evidence type="ECO:0000313" key="11">
    <source>
        <dbReference type="Proteomes" id="UP001152797"/>
    </source>
</evidence>
<evidence type="ECO:0000256" key="4">
    <source>
        <dbReference type="ARBA" id="ARBA00022989"/>
    </source>
</evidence>
<reference evidence="10 11" key="2">
    <citation type="submission" date="2024-05" db="EMBL/GenBank/DDBJ databases">
        <authorList>
            <person name="Chen Y."/>
            <person name="Shah S."/>
            <person name="Dougan E. K."/>
            <person name="Thang M."/>
            <person name="Chan C."/>
        </authorList>
    </citation>
    <scope>NUCLEOTIDE SEQUENCE [LARGE SCALE GENOMIC DNA]</scope>
</reference>
<protein>
    <submittedName>
        <fullName evidence="10">ATP-dependent RNA helicase SUPV3L1, mitochondrial</fullName>
    </submittedName>
</protein>
<name>A0A9P1DPH1_9DINO</name>
<keyword evidence="10" id="KW-0347">Helicase</keyword>
<proteinExistence type="predicted"/>
<evidence type="ECO:0000256" key="2">
    <source>
        <dbReference type="ARBA" id="ARBA00022692"/>
    </source>
</evidence>
<sequence length="490" mass="53258">MPNPYVEVECLGEKRTTQVISGASACTFNNFYNFSKHMSEDDFTGGDAVVAVYHQKNSFGFKVKLGQVTFSLEKVYNQDGHLVPKDWFVIVLPDDPGKGCGYVELSLGAYAPGGADVDEAAEVQSIKTRVVNSLIPVLLLAAVAFYGFSCFVAPAEKPQVAHTQGLRGDPAAAAVLGAVVAVAPQAALAGNSGYALLQLGWAIFIISLGPAVLVVSEVFVFSERCEQKVAKENGADVELPTKDAAKSLFQLTVCIYQAEQLAMIKGMMGSSCNPFVQVDFNGTSQRTQTQRHPAQKDGTPGLFREDNSVNVTVFHDGGLTGSKVELGDVTLDIDNLAEEALEPTWFYFYKAPDGKKEEKSEFAGRMLVSASMERTETWQDLDIWDVTALEQKKGFFVPKGAGVASPSTVFNRFEKPILTINPGSIANPPKVTAGVASWQHYMGHRELPRIIDAEVLSSQPEPEGHGFVWKGKEIRLDHMVPWLVEDGRNI</sequence>
<comment type="caution">
    <text evidence="9">The sequence shown here is derived from an EMBL/GenBank/DDBJ whole genome shotgun (WGS) entry which is preliminary data.</text>
</comment>
<evidence type="ECO:0000256" key="3">
    <source>
        <dbReference type="ARBA" id="ARBA00022737"/>
    </source>
</evidence>
<dbReference type="OrthoDB" id="10460223at2759"/>
<evidence type="ECO:0000256" key="1">
    <source>
        <dbReference type="ARBA" id="ARBA00004167"/>
    </source>
</evidence>
<keyword evidence="3" id="KW-0677">Repeat</keyword>
<evidence type="ECO:0000313" key="9">
    <source>
        <dbReference type="EMBL" id="CAI4014212.1"/>
    </source>
</evidence>
<keyword evidence="5 7" id="KW-0472">Membrane</keyword>
<dbReference type="Proteomes" id="UP001152797">
    <property type="component" value="Unassembled WGS sequence"/>
</dbReference>
<feature type="domain" description="C2" evidence="8">
    <location>
        <begin position="231"/>
        <end position="346"/>
    </location>
</feature>
<dbReference type="GO" id="GO:0016020">
    <property type="term" value="C:membrane"/>
    <property type="evidence" value="ECO:0007669"/>
    <property type="project" value="UniProtKB-SubCell"/>
</dbReference>
<dbReference type="Gene3D" id="2.60.40.150">
    <property type="entry name" value="C2 domain"/>
    <property type="match status" value="2"/>
</dbReference>
<dbReference type="EMBL" id="CAMXCT030006224">
    <property type="protein sequence ID" value="CAL4801524.1"/>
    <property type="molecule type" value="Genomic_DNA"/>
</dbReference>
<dbReference type="InterPro" id="IPR037721">
    <property type="entry name" value="Ferlin"/>
</dbReference>
<keyword evidence="10" id="KW-0378">Hydrolase</keyword>
<feature type="region of interest" description="Disordered" evidence="6">
    <location>
        <begin position="283"/>
        <end position="302"/>
    </location>
</feature>
<feature type="domain" description="C2" evidence="8">
    <location>
        <begin position="1"/>
        <end position="85"/>
    </location>
</feature>
<dbReference type="InterPro" id="IPR000008">
    <property type="entry name" value="C2_dom"/>
</dbReference>
<accession>A0A9P1DPH1</accession>
<dbReference type="GO" id="GO:0007009">
    <property type="term" value="P:plasma membrane organization"/>
    <property type="evidence" value="ECO:0007669"/>
    <property type="project" value="TreeGrafter"/>
</dbReference>
<feature type="transmembrane region" description="Helical" evidence="7">
    <location>
        <begin position="166"/>
        <end position="187"/>
    </location>
</feature>
<dbReference type="PANTHER" id="PTHR12546">
    <property type="entry name" value="FER-1-LIKE"/>
    <property type="match status" value="1"/>
</dbReference>
<evidence type="ECO:0000256" key="7">
    <source>
        <dbReference type="SAM" id="Phobius"/>
    </source>
</evidence>
<dbReference type="Pfam" id="PF00168">
    <property type="entry name" value="C2"/>
    <property type="match status" value="2"/>
</dbReference>
<keyword evidence="2 7" id="KW-0812">Transmembrane</keyword>
<evidence type="ECO:0000256" key="6">
    <source>
        <dbReference type="SAM" id="MobiDB-lite"/>
    </source>
</evidence>
<keyword evidence="4 7" id="KW-1133">Transmembrane helix</keyword>
<gene>
    <name evidence="9" type="ORF">C1SCF055_LOCUS39127</name>
</gene>
<dbReference type="EMBL" id="CAMXCT010006224">
    <property type="protein sequence ID" value="CAI4014212.1"/>
    <property type="molecule type" value="Genomic_DNA"/>
</dbReference>
<dbReference type="PANTHER" id="PTHR12546:SF33">
    <property type="entry name" value="SPERM VESICLE FUSION PROTEIN FER-1"/>
    <property type="match status" value="1"/>
</dbReference>
<feature type="transmembrane region" description="Helical" evidence="7">
    <location>
        <begin position="134"/>
        <end position="154"/>
    </location>
</feature>
<evidence type="ECO:0000256" key="5">
    <source>
        <dbReference type="ARBA" id="ARBA00023136"/>
    </source>
</evidence>
<dbReference type="SUPFAM" id="SSF49562">
    <property type="entry name" value="C2 domain (Calcium/lipid-binding domain, CaLB)"/>
    <property type="match status" value="2"/>
</dbReference>
<feature type="compositionally biased region" description="Polar residues" evidence="6">
    <location>
        <begin position="283"/>
        <end position="292"/>
    </location>
</feature>
<feature type="transmembrane region" description="Helical" evidence="7">
    <location>
        <begin position="199"/>
        <end position="221"/>
    </location>
</feature>
<dbReference type="AlphaFoldDB" id="A0A9P1DPH1"/>
<organism evidence="9">
    <name type="scientific">Cladocopium goreaui</name>
    <dbReference type="NCBI Taxonomy" id="2562237"/>
    <lineage>
        <taxon>Eukaryota</taxon>
        <taxon>Sar</taxon>
        <taxon>Alveolata</taxon>
        <taxon>Dinophyceae</taxon>
        <taxon>Suessiales</taxon>
        <taxon>Symbiodiniaceae</taxon>
        <taxon>Cladocopium</taxon>
    </lineage>
</organism>
<evidence type="ECO:0000259" key="8">
    <source>
        <dbReference type="PROSITE" id="PS50004"/>
    </source>
</evidence>
<dbReference type="GO" id="GO:0004386">
    <property type="term" value="F:helicase activity"/>
    <property type="evidence" value="ECO:0007669"/>
    <property type="project" value="UniProtKB-KW"/>
</dbReference>
<keyword evidence="11" id="KW-1185">Reference proteome</keyword>
<comment type="subcellular location">
    <subcellularLocation>
        <location evidence="1">Membrane</location>
        <topology evidence="1">Single-pass membrane protein</topology>
    </subcellularLocation>
</comment>
<dbReference type="PROSITE" id="PS50004">
    <property type="entry name" value="C2"/>
    <property type="match status" value="2"/>
</dbReference>
<keyword evidence="10" id="KW-0547">Nucleotide-binding</keyword>
<evidence type="ECO:0000313" key="10">
    <source>
        <dbReference type="EMBL" id="CAL4801524.1"/>
    </source>
</evidence>